<dbReference type="Gene3D" id="1.25.40.10">
    <property type="entry name" value="Tetratricopeptide repeat domain"/>
    <property type="match status" value="3"/>
</dbReference>
<evidence type="ECO:0000256" key="2">
    <source>
        <dbReference type="PROSITE-ProRule" id="PRU00708"/>
    </source>
</evidence>
<keyword evidence="1" id="KW-0677">Repeat</keyword>
<dbReference type="InterPro" id="IPR002885">
    <property type="entry name" value="PPR_rpt"/>
</dbReference>
<feature type="repeat" description="PPR" evidence="2">
    <location>
        <begin position="75"/>
        <end position="109"/>
    </location>
</feature>
<protein>
    <submittedName>
        <fullName evidence="3">Uncharacterized protein</fullName>
    </submittedName>
</protein>
<evidence type="ECO:0000313" key="4">
    <source>
        <dbReference type="Proteomes" id="UP001189429"/>
    </source>
</evidence>
<dbReference type="Gene3D" id="3.40.50.150">
    <property type="entry name" value="Vaccinia Virus protein VP39"/>
    <property type="match status" value="1"/>
</dbReference>
<evidence type="ECO:0000256" key="1">
    <source>
        <dbReference type="ARBA" id="ARBA00022737"/>
    </source>
</evidence>
<dbReference type="PROSITE" id="PS51375">
    <property type="entry name" value="PPR"/>
    <property type="match status" value="4"/>
</dbReference>
<comment type="caution">
    <text evidence="3">The sequence shown here is derived from an EMBL/GenBank/DDBJ whole genome shotgun (WGS) entry which is preliminary data.</text>
</comment>
<feature type="repeat" description="PPR" evidence="2">
    <location>
        <begin position="110"/>
        <end position="144"/>
    </location>
</feature>
<dbReference type="InterPro" id="IPR029063">
    <property type="entry name" value="SAM-dependent_MTases_sf"/>
</dbReference>
<dbReference type="EMBL" id="CAUYUJ010022238">
    <property type="protein sequence ID" value="CAK0909674.1"/>
    <property type="molecule type" value="Genomic_DNA"/>
</dbReference>
<dbReference type="SUPFAM" id="SSF53335">
    <property type="entry name" value="S-adenosyl-L-methionine-dependent methyltransferases"/>
    <property type="match status" value="1"/>
</dbReference>
<gene>
    <name evidence="3" type="ORF">PCOR1329_LOCUS84029</name>
</gene>
<dbReference type="NCBIfam" id="TIGR00756">
    <property type="entry name" value="PPR"/>
    <property type="match status" value="2"/>
</dbReference>
<dbReference type="InterPro" id="IPR011990">
    <property type="entry name" value="TPR-like_helical_dom_sf"/>
</dbReference>
<proteinExistence type="predicted"/>
<sequence>MRVPRLFAKKYGAGHEAARYHTSSWESAVSKSLCLSRLQSTPDYTRAIAACAKGTAWEVAIALLDVMADRRVAANTITCSSLISACGKRRQWQDAVWVMELMRQRSIVANAFTYSAALSGCSRATQWETALMLFVKAQDADIRTDTIFCSSVVSMCAKGKLWDHAVAILQDLSLRSLRANTVTYNAAISACEKGSQWVVAVGLLRHMQGSQIPPDRISYNATMSACEKRGKWERAICLLTEMQEGRIRADVITWSAVVSACEKGSTWEAALMLLSHLERSDPSVCTVAYNAAISACGTSAQWVMALLVWRKMRHGNIPTDIITSNALTTAFDKGRQWEKALQQFWAMNEARVEHDAISYYAAMRACENCGQWDIAMELIAAMLRNRVCDTSEGHVPYVHQVQAGSTLDCFKHVVLLVLLERLTCDGAPSLTYLDTHAGGGIYDIDSPEARLLSNSDWGVRRLQHSVLAKLPAPLSYYMESLREHSSNAGNEASSPTAYRYCFGSPAWALTQLRPQDRAVLIEKHAGVCEDLRRGVTSLDAACRLNVKIVHADSYRWLTQLPEHSFSGAGLVLIDPPYDSYESYTAWNLFMLRHLRGIWPASCVVLWYPCRDAAERCSFHRRVRALRLGGVLVAELEVESSGAALSSSGLLVVNPPPDIVGQLEELLPALARMLAPGGKMGCRTCVRWLEDK</sequence>
<dbReference type="Proteomes" id="UP001189429">
    <property type="component" value="Unassembled WGS sequence"/>
</dbReference>
<evidence type="ECO:0000313" key="3">
    <source>
        <dbReference type="EMBL" id="CAK0909674.1"/>
    </source>
</evidence>
<organism evidence="3 4">
    <name type="scientific">Prorocentrum cordatum</name>
    <dbReference type="NCBI Taxonomy" id="2364126"/>
    <lineage>
        <taxon>Eukaryota</taxon>
        <taxon>Sar</taxon>
        <taxon>Alveolata</taxon>
        <taxon>Dinophyceae</taxon>
        <taxon>Prorocentrales</taxon>
        <taxon>Prorocentraceae</taxon>
        <taxon>Prorocentrum</taxon>
    </lineage>
</organism>
<name>A0ABN9YEG7_9DINO</name>
<reference evidence="3" key="1">
    <citation type="submission" date="2023-10" db="EMBL/GenBank/DDBJ databases">
        <authorList>
            <person name="Chen Y."/>
            <person name="Shah S."/>
            <person name="Dougan E. K."/>
            <person name="Thang M."/>
            <person name="Chan C."/>
        </authorList>
    </citation>
    <scope>NUCLEOTIDE SEQUENCE [LARGE SCALE GENOMIC DNA]</scope>
</reference>
<feature type="repeat" description="PPR" evidence="2">
    <location>
        <begin position="215"/>
        <end position="249"/>
    </location>
</feature>
<keyword evidence="4" id="KW-1185">Reference proteome</keyword>
<dbReference type="InterPro" id="IPR007473">
    <property type="entry name" value="RlmJ"/>
</dbReference>
<dbReference type="Pfam" id="PF01535">
    <property type="entry name" value="PPR"/>
    <property type="match status" value="2"/>
</dbReference>
<accession>A0ABN9YEG7</accession>
<dbReference type="PANTHER" id="PTHR47936">
    <property type="entry name" value="PPR_LONG DOMAIN-CONTAINING PROTEIN"/>
    <property type="match status" value="1"/>
</dbReference>
<feature type="repeat" description="PPR" evidence="2">
    <location>
        <begin position="180"/>
        <end position="214"/>
    </location>
</feature>
<dbReference type="Pfam" id="PF04378">
    <property type="entry name" value="RsmJ"/>
    <property type="match status" value="1"/>
</dbReference>
<dbReference type="PANTHER" id="PTHR47936:SF1">
    <property type="entry name" value="PENTATRICOPEPTIDE REPEAT-CONTAINING PROTEIN GUN1, CHLOROPLASTIC"/>
    <property type="match status" value="1"/>
</dbReference>
<dbReference type="Pfam" id="PF13041">
    <property type="entry name" value="PPR_2"/>
    <property type="match status" value="2"/>
</dbReference>